<dbReference type="AlphaFoldDB" id="A0A3L7JBR6"/>
<protein>
    <submittedName>
        <fullName evidence="2">KTSC domain-containing protein</fullName>
    </submittedName>
</protein>
<organism evidence="2 3">
    <name type="scientific">Notoacmeibacter ruber</name>
    <dbReference type="NCBI Taxonomy" id="2670375"/>
    <lineage>
        <taxon>Bacteria</taxon>
        <taxon>Pseudomonadati</taxon>
        <taxon>Pseudomonadota</taxon>
        <taxon>Alphaproteobacteria</taxon>
        <taxon>Hyphomicrobiales</taxon>
        <taxon>Notoacmeibacteraceae</taxon>
        <taxon>Notoacmeibacter</taxon>
    </lineage>
</organism>
<reference evidence="2 3" key="1">
    <citation type="submission" date="2018-10" db="EMBL/GenBank/DDBJ databases">
        <title>Notoacmeibacter sp. M2BS9Y-3-1, whole genome shotgun sequence.</title>
        <authorList>
            <person name="Tuo L."/>
        </authorList>
    </citation>
    <scope>NUCLEOTIDE SEQUENCE [LARGE SCALE GENOMIC DNA]</scope>
    <source>
        <strain evidence="2 3">M2BS9Y-3-1</strain>
    </source>
</reference>
<dbReference type="EMBL" id="RCWN01000001">
    <property type="protein sequence ID" value="RLQ86971.1"/>
    <property type="molecule type" value="Genomic_DNA"/>
</dbReference>
<feature type="domain" description="KTSC" evidence="1">
    <location>
        <begin position="5"/>
        <end position="62"/>
    </location>
</feature>
<accession>A0A3L7JBR6</accession>
<proteinExistence type="predicted"/>
<sequence>MPTIESSLIEFAEYDAELSVLVLYLVGGRVYKYFDVPSGVYSDLLAADSAGSFFNRKIKNEYRFENAAR</sequence>
<gene>
    <name evidence="2" type="ORF">D8780_00870</name>
</gene>
<dbReference type="InterPro" id="IPR025309">
    <property type="entry name" value="KTSC_dom"/>
</dbReference>
<evidence type="ECO:0000313" key="3">
    <source>
        <dbReference type="Proteomes" id="UP000281094"/>
    </source>
</evidence>
<comment type="caution">
    <text evidence="2">The sequence shown here is derived from an EMBL/GenBank/DDBJ whole genome shotgun (WGS) entry which is preliminary data.</text>
</comment>
<keyword evidence="3" id="KW-1185">Reference proteome</keyword>
<name>A0A3L7JBR6_9HYPH</name>
<dbReference type="RefSeq" id="WP_121643941.1">
    <property type="nucleotide sequence ID" value="NZ_RCWN01000001.1"/>
</dbReference>
<dbReference type="Proteomes" id="UP000281094">
    <property type="component" value="Unassembled WGS sequence"/>
</dbReference>
<evidence type="ECO:0000313" key="2">
    <source>
        <dbReference type="EMBL" id="RLQ86971.1"/>
    </source>
</evidence>
<evidence type="ECO:0000259" key="1">
    <source>
        <dbReference type="Pfam" id="PF13619"/>
    </source>
</evidence>
<dbReference type="Pfam" id="PF13619">
    <property type="entry name" value="KTSC"/>
    <property type="match status" value="1"/>
</dbReference>